<evidence type="ECO:0000256" key="2">
    <source>
        <dbReference type="SAM" id="MobiDB-lite"/>
    </source>
</evidence>
<feature type="compositionally biased region" description="Polar residues" evidence="2">
    <location>
        <begin position="72"/>
        <end position="88"/>
    </location>
</feature>
<dbReference type="AlphaFoldDB" id="A0A8H3EK57"/>
<dbReference type="InterPro" id="IPR042120">
    <property type="entry name" value="MutL_C_dimsub"/>
</dbReference>
<dbReference type="Pfam" id="PF13589">
    <property type="entry name" value="HATPase_c_3"/>
    <property type="match status" value="1"/>
</dbReference>
<evidence type="ECO:0000256" key="1">
    <source>
        <dbReference type="ARBA" id="ARBA00006082"/>
    </source>
</evidence>
<proteinExistence type="inferred from homology"/>
<dbReference type="GO" id="GO:0032300">
    <property type="term" value="C:mismatch repair complex"/>
    <property type="evidence" value="ECO:0007669"/>
    <property type="project" value="InterPro"/>
</dbReference>
<feature type="domain" description="MutL C-terminal dimerisation" evidence="3">
    <location>
        <begin position="960"/>
        <end position="1154"/>
    </location>
</feature>
<dbReference type="GO" id="GO:0006298">
    <property type="term" value="P:mismatch repair"/>
    <property type="evidence" value="ECO:0007669"/>
    <property type="project" value="InterPro"/>
</dbReference>
<gene>
    <name evidence="4" type="ORF">GOMPHAMPRED_006243</name>
</gene>
<comment type="similarity">
    <text evidence="1">Belongs to the DNA mismatch repair MutL/HexB family.</text>
</comment>
<dbReference type="SUPFAM" id="SSF118116">
    <property type="entry name" value="DNA mismatch repair protein MutL"/>
    <property type="match status" value="1"/>
</dbReference>
<dbReference type="InterPro" id="IPR036890">
    <property type="entry name" value="HATPase_C_sf"/>
</dbReference>
<dbReference type="InterPro" id="IPR038973">
    <property type="entry name" value="MutL/Mlh/Pms-like"/>
</dbReference>
<dbReference type="GO" id="GO:0005524">
    <property type="term" value="F:ATP binding"/>
    <property type="evidence" value="ECO:0007669"/>
    <property type="project" value="InterPro"/>
</dbReference>
<protein>
    <recommendedName>
        <fullName evidence="3">MutL C-terminal dimerisation domain-containing protein</fullName>
    </recommendedName>
</protein>
<dbReference type="Gene3D" id="3.30.565.10">
    <property type="entry name" value="Histidine kinase-like ATPase, C-terminal domain"/>
    <property type="match status" value="1"/>
</dbReference>
<name>A0A8H3EK57_9LECA</name>
<dbReference type="InterPro" id="IPR037198">
    <property type="entry name" value="MutL_C_sf"/>
</dbReference>
<dbReference type="Proteomes" id="UP000664169">
    <property type="component" value="Unassembled WGS sequence"/>
</dbReference>
<evidence type="ECO:0000313" key="4">
    <source>
        <dbReference type="EMBL" id="CAF9908651.1"/>
    </source>
</evidence>
<dbReference type="SUPFAM" id="SSF55874">
    <property type="entry name" value="ATPase domain of HSP90 chaperone/DNA topoisomerase II/histidine kinase"/>
    <property type="match status" value="1"/>
</dbReference>
<keyword evidence="5" id="KW-1185">Reference proteome</keyword>
<dbReference type="PANTHER" id="PTHR10073:SF47">
    <property type="entry name" value="DNA MISMATCH REPAIR PROTEIN MLH3"/>
    <property type="match status" value="1"/>
</dbReference>
<dbReference type="PANTHER" id="PTHR10073">
    <property type="entry name" value="DNA MISMATCH REPAIR PROTEIN MLH, PMS, MUTL"/>
    <property type="match status" value="1"/>
</dbReference>
<dbReference type="GO" id="GO:0140664">
    <property type="term" value="F:ATP-dependent DNA damage sensor activity"/>
    <property type="evidence" value="ECO:0007669"/>
    <property type="project" value="InterPro"/>
</dbReference>
<dbReference type="InterPro" id="IPR014790">
    <property type="entry name" value="MutL_C"/>
</dbReference>
<sequence>MKYLLIIIGGCSVGLVSTSFIGYDLSDTDVDSMIQARNLDYFDLVPRAYTYQQRIQGIGQGGLPPRRGSPPAKTQRQTPYQRSGQSRRQGAPAKRPISRKAEESGSSSDGEPAAKASIHAKGSASMHAISSGEFKDMYNPHFKEGSLGVEHHHKVLAAGSPQGTPGTPVADASKLPPSEHPLIAKSHAKAVSARVQAPKGGRGHIRIETPEKNEEFHVPGGTTETKSGAAAGSGKAKAIASVTDGGHVRVIGGPTEQSLTEFPIQEKMEETLSKKKEISGACTLMAQIQRLPSDVAAQIKASANLSSLNDVVVGLLENSLDAESKSIYIKVDFARASCWVQDDGTGIHPGDFEETGGLCKPSHTSTISDGINCLGSNGLFLSSVAAVAVLSITSRYRGFDDANALILHFSRPATRLLPAPEHMALELGEHGSKVSVHDLFGNMAVRVKQRPSSEDDRGARDKEWNNLCVAVAGCILAHGKSLHLIMKGSNANHIFNINTIQAVSRRLATSTETSLKLHLAKTVLQQAFHLFISPTWIPISARTNSMVVQAIIGAEPSPQRNLQFICIGNRYMPPWGSCEIVYESVNQVFRNSFFGSVGGELLDHDEMKGRSHGPRQSLKHWPMFVICVKRSKHDDTDGAYGQDFMAKLSGIVTALATRFLTEHHHRPRKSIRTRIGIERQDSPPGLTASIRDTLAPRTINAREVLQKSFLSTDDILPELGFELNFPADQSNDPFAIHKDDVTFRSQFIFSRTGGVLAKRASCTTPTASNDMDVHKASADKLVVSTDHTDDPRQDGIEAVSGLNHSKDGDFQMRVTQSVDCQDECIDWTDPKTHQTFCINVRTGFVVKSKDSPRPATVNDLLLQPALSKTKHSVLARLSRSANGIAPPKDHSWAKKFFHNWHNPVFENAPARIPTAVPDSCCFDELTVYGDTCGITTDGLGDSTIQETLRLSKASLRDAAIVAQVDSKFVLTRVSNPQAELSSDIIVLVDQHAADERIKVEELLQGLCLPPSQNVLDYVSPMNQRSMVDTIILGQPILLQVQNQEHQLFKKAASYFAQWGILYDLNPSVDSGRSCQLTVLSLPISIAQRCKLEPTILLNLLRNEAWKRAEEPFVIDQVNSAGVSWVTKIRGCPSGILDLINSRACRSAIMFNDVLTVDQCRKLIIDLAECQFPFQCAHGRPSMVPLLNLGEDSEVTNTSNNDGKFADAWRRWTNGH</sequence>
<comment type="caution">
    <text evidence="4">The sequence shown here is derived from an EMBL/GenBank/DDBJ whole genome shotgun (WGS) entry which is preliminary data.</text>
</comment>
<dbReference type="OrthoDB" id="429932at2759"/>
<dbReference type="SMART" id="SM00853">
    <property type="entry name" value="MutL_C"/>
    <property type="match status" value="1"/>
</dbReference>
<reference evidence="4" key="1">
    <citation type="submission" date="2021-03" db="EMBL/GenBank/DDBJ databases">
        <authorList>
            <person name="Tagirdzhanova G."/>
        </authorList>
    </citation>
    <scope>NUCLEOTIDE SEQUENCE</scope>
</reference>
<evidence type="ECO:0000313" key="5">
    <source>
        <dbReference type="Proteomes" id="UP000664169"/>
    </source>
</evidence>
<organism evidence="4 5">
    <name type="scientific">Gomphillus americanus</name>
    <dbReference type="NCBI Taxonomy" id="1940652"/>
    <lineage>
        <taxon>Eukaryota</taxon>
        <taxon>Fungi</taxon>
        <taxon>Dikarya</taxon>
        <taxon>Ascomycota</taxon>
        <taxon>Pezizomycotina</taxon>
        <taxon>Lecanoromycetes</taxon>
        <taxon>OSLEUM clade</taxon>
        <taxon>Ostropomycetidae</taxon>
        <taxon>Ostropales</taxon>
        <taxon>Graphidaceae</taxon>
        <taxon>Gomphilloideae</taxon>
        <taxon>Gomphillus</taxon>
    </lineage>
</organism>
<evidence type="ECO:0000259" key="3">
    <source>
        <dbReference type="SMART" id="SM00853"/>
    </source>
</evidence>
<feature type="region of interest" description="Disordered" evidence="2">
    <location>
        <begin position="57"/>
        <end position="124"/>
    </location>
</feature>
<dbReference type="GO" id="GO:0016887">
    <property type="term" value="F:ATP hydrolysis activity"/>
    <property type="evidence" value="ECO:0007669"/>
    <property type="project" value="InterPro"/>
</dbReference>
<accession>A0A8H3EK57</accession>
<dbReference type="Gene3D" id="3.30.1540.20">
    <property type="entry name" value="MutL, C-terminal domain, dimerisation subdomain"/>
    <property type="match status" value="1"/>
</dbReference>
<dbReference type="EMBL" id="CAJPDQ010000004">
    <property type="protein sequence ID" value="CAF9908651.1"/>
    <property type="molecule type" value="Genomic_DNA"/>
</dbReference>